<dbReference type="InterPro" id="IPR018368">
    <property type="entry name" value="ClpA/B_CS1"/>
</dbReference>
<keyword evidence="10" id="KW-0378">Hydrolase</keyword>
<dbReference type="Pfam" id="PF10431">
    <property type="entry name" value="ClpB_D2-small"/>
    <property type="match status" value="1"/>
</dbReference>
<dbReference type="GO" id="GO:0034605">
    <property type="term" value="P:cellular response to heat"/>
    <property type="evidence" value="ECO:0007669"/>
    <property type="project" value="TreeGrafter"/>
</dbReference>
<dbReference type="InterPro" id="IPR003593">
    <property type="entry name" value="AAA+_ATPase"/>
</dbReference>
<feature type="coiled-coil region" evidence="7">
    <location>
        <begin position="420"/>
        <end position="470"/>
    </location>
</feature>
<dbReference type="InterPro" id="IPR036628">
    <property type="entry name" value="Clp_N_dom_sf"/>
</dbReference>
<dbReference type="Proteomes" id="UP000215694">
    <property type="component" value="Unassembled WGS sequence"/>
</dbReference>
<keyword evidence="11" id="KW-1185">Reference proteome</keyword>
<feature type="domain" description="Clp R" evidence="9">
    <location>
        <begin position="3"/>
        <end position="144"/>
    </location>
</feature>
<dbReference type="GO" id="GO:0005524">
    <property type="term" value="F:ATP binding"/>
    <property type="evidence" value="ECO:0007669"/>
    <property type="project" value="UniProtKB-KW"/>
</dbReference>
<evidence type="ECO:0000313" key="11">
    <source>
        <dbReference type="Proteomes" id="UP000215694"/>
    </source>
</evidence>
<keyword evidence="1 5" id="KW-0677">Repeat</keyword>
<keyword evidence="3 6" id="KW-0067">ATP-binding</keyword>
<dbReference type="Pfam" id="PF02861">
    <property type="entry name" value="Clp_N"/>
    <property type="match status" value="1"/>
</dbReference>
<dbReference type="OrthoDB" id="9803641at2"/>
<dbReference type="SUPFAM" id="SSF81923">
    <property type="entry name" value="Double Clp-N motif"/>
    <property type="match status" value="1"/>
</dbReference>
<dbReference type="Gene3D" id="1.10.8.60">
    <property type="match status" value="2"/>
</dbReference>
<dbReference type="Pfam" id="PF07724">
    <property type="entry name" value="AAA_2"/>
    <property type="match status" value="1"/>
</dbReference>
<dbReference type="InterPro" id="IPR003959">
    <property type="entry name" value="ATPase_AAA_core"/>
</dbReference>
<dbReference type="GO" id="GO:0006508">
    <property type="term" value="P:proteolysis"/>
    <property type="evidence" value="ECO:0007669"/>
    <property type="project" value="UniProtKB-KW"/>
</dbReference>
<dbReference type="InterPro" id="IPR004176">
    <property type="entry name" value="Clp_R_N"/>
</dbReference>
<dbReference type="InterPro" id="IPR001270">
    <property type="entry name" value="ClpA/B"/>
</dbReference>
<dbReference type="GO" id="GO:0005737">
    <property type="term" value="C:cytoplasm"/>
    <property type="evidence" value="ECO:0007669"/>
    <property type="project" value="TreeGrafter"/>
</dbReference>
<comment type="caution">
    <text evidence="10">The sequence shown here is derived from an EMBL/GenBank/DDBJ whole genome shotgun (WGS) entry which is preliminary data.</text>
</comment>
<dbReference type="SMART" id="SM00382">
    <property type="entry name" value="AAA"/>
    <property type="match status" value="2"/>
</dbReference>
<comment type="similarity">
    <text evidence="6">Belongs to the ClpA/ClpB family.</text>
</comment>
<dbReference type="PROSITE" id="PS00871">
    <property type="entry name" value="CLPAB_2"/>
    <property type="match status" value="1"/>
</dbReference>
<evidence type="ECO:0000256" key="4">
    <source>
        <dbReference type="ARBA" id="ARBA00023186"/>
    </source>
</evidence>
<dbReference type="Gene3D" id="3.40.50.300">
    <property type="entry name" value="P-loop containing nucleotide triphosphate hydrolases"/>
    <property type="match status" value="2"/>
</dbReference>
<keyword evidence="2 6" id="KW-0547">Nucleotide-binding</keyword>
<evidence type="ECO:0000256" key="2">
    <source>
        <dbReference type="ARBA" id="ARBA00022741"/>
    </source>
</evidence>
<dbReference type="SUPFAM" id="SSF52540">
    <property type="entry name" value="P-loop containing nucleoside triphosphate hydrolases"/>
    <property type="match status" value="2"/>
</dbReference>
<name>A0A371IY90_9FIRM</name>
<sequence>MYFNRFTQRGKKAIDLGLDSAKKLGHKVVGSEHILLGLIREEEGIAAKVLKQLGLTEEYLEGKIIEIEGVGKDPTENITLSPRSKQILELSGMFANKLKTNYIGTEHILLAIVQEGEGIGVKILNNTGIDERVIVQSIIEMMGISEYSVQTQSDSSYTSNKAQTTSKLLEKYGINLTLSALQSKIDPVIGREKEIQRVIQILSRRTKNNPVLIGDPGVGKTAIAGGLAINIATNNVPETLKDKILYTLDMGSLLAGAKYRGEFEERIKQVVDEVAKNGNIILFIDEMHTIIGAGSTGEGSIDASNILKPVLARGEIQVIGATTIDEYRKHVEKDAALERRFQPVMVSEPNKEDSIKILEGLRDKYEAHHKVKITDEAIKAAVDLSTRYITDRFLPDKAIDLIDEAASKVRLKENTPPVKIKNLEKKVQNINQEKEESVRCQDFEKAAQIRDEQQKLKKELENVRQQWNKSSKHADLVDAEVIAEVVGLWTGVPVNKIIEEESDRLLKLEDILHERVIGQDQAVKSISKAIRRARSGLKDPNRPIGSFLFLGPTGVGKTELSKALAEAEFGDENKIIRIDMSEYMEKHAVSRMIGSPPGYIGHDEGGQLTEKVRRSPYSVILFDEIEKAHSDVFNILLQILDDGRLTDSKGRMVDFKNSIVIMTSNVGATTIGKEKVLGFSTVKDSDLEKDKYEKMKENIMVELKQKFRPEFLNRIDDIIVFHSLTEEHINEIVKLMTNKVIERLKEMDIELDMSEDAVKLIAKAGLDLEYGARPLKRAIQKELEDELSEELLKGNVKKQTSIFAIVEDDKIVFKSK</sequence>
<dbReference type="InterPro" id="IPR001943">
    <property type="entry name" value="UVR_dom"/>
</dbReference>
<evidence type="ECO:0000259" key="9">
    <source>
        <dbReference type="PROSITE" id="PS51903"/>
    </source>
</evidence>
<dbReference type="InterPro" id="IPR041546">
    <property type="entry name" value="ClpA/ClpB_AAA_lid"/>
</dbReference>
<dbReference type="SMART" id="SM01086">
    <property type="entry name" value="ClpB_D2-small"/>
    <property type="match status" value="1"/>
</dbReference>
<keyword evidence="10" id="KW-0645">Protease</keyword>
<dbReference type="Pfam" id="PF00004">
    <property type="entry name" value="AAA"/>
    <property type="match status" value="1"/>
</dbReference>
<dbReference type="CDD" id="cd00009">
    <property type="entry name" value="AAA"/>
    <property type="match status" value="1"/>
</dbReference>
<dbReference type="PRINTS" id="PR00300">
    <property type="entry name" value="CLPPROTEASEA"/>
</dbReference>
<dbReference type="Gene3D" id="1.10.1780.10">
    <property type="entry name" value="Clp, N-terminal domain"/>
    <property type="match status" value="1"/>
</dbReference>
<proteinExistence type="inferred from homology"/>
<dbReference type="Pfam" id="PF17871">
    <property type="entry name" value="AAA_lid_9"/>
    <property type="match status" value="1"/>
</dbReference>
<dbReference type="InterPro" id="IPR028299">
    <property type="entry name" value="ClpA/B_CS2"/>
</dbReference>
<dbReference type="GO" id="GO:0016887">
    <property type="term" value="F:ATP hydrolysis activity"/>
    <property type="evidence" value="ECO:0007669"/>
    <property type="project" value="InterPro"/>
</dbReference>
<dbReference type="EMBL" id="NOJY02000071">
    <property type="protein sequence ID" value="RDY25453.1"/>
    <property type="molecule type" value="Genomic_DNA"/>
</dbReference>
<evidence type="ECO:0000256" key="3">
    <source>
        <dbReference type="ARBA" id="ARBA00022840"/>
    </source>
</evidence>
<evidence type="ECO:0000256" key="1">
    <source>
        <dbReference type="ARBA" id="ARBA00022737"/>
    </source>
</evidence>
<dbReference type="PROSITE" id="PS50151">
    <property type="entry name" value="UVR"/>
    <property type="match status" value="1"/>
</dbReference>
<evidence type="ECO:0000256" key="5">
    <source>
        <dbReference type="PROSITE-ProRule" id="PRU01251"/>
    </source>
</evidence>
<keyword evidence="4 6" id="KW-0143">Chaperone</keyword>
<evidence type="ECO:0000313" key="10">
    <source>
        <dbReference type="EMBL" id="RDY25453.1"/>
    </source>
</evidence>
<dbReference type="PANTHER" id="PTHR11638">
    <property type="entry name" value="ATP-DEPENDENT CLP PROTEASE"/>
    <property type="match status" value="1"/>
</dbReference>
<dbReference type="RefSeq" id="WP_094369167.1">
    <property type="nucleotide sequence ID" value="NZ_NOJY02000071.1"/>
</dbReference>
<feature type="domain" description="UVR" evidence="8">
    <location>
        <begin position="424"/>
        <end position="459"/>
    </location>
</feature>
<dbReference type="Gene3D" id="4.10.860.10">
    <property type="entry name" value="UVR domain"/>
    <property type="match status" value="1"/>
</dbReference>
<dbReference type="FunFam" id="3.40.50.300:FF:000010">
    <property type="entry name" value="Chaperone clpB 1, putative"/>
    <property type="match status" value="1"/>
</dbReference>
<dbReference type="PROSITE" id="PS51903">
    <property type="entry name" value="CLP_R"/>
    <property type="match status" value="1"/>
</dbReference>
<keyword evidence="7" id="KW-0175">Coiled coil</keyword>
<gene>
    <name evidence="10" type="ORF">CHL78_018115</name>
</gene>
<evidence type="ECO:0000259" key="8">
    <source>
        <dbReference type="PROSITE" id="PS50151"/>
    </source>
</evidence>
<dbReference type="CDD" id="cd19499">
    <property type="entry name" value="RecA-like_ClpB_Hsp104-like"/>
    <property type="match status" value="1"/>
</dbReference>
<dbReference type="GO" id="GO:0008233">
    <property type="term" value="F:peptidase activity"/>
    <property type="evidence" value="ECO:0007669"/>
    <property type="project" value="UniProtKB-KW"/>
</dbReference>
<accession>A0A371IY90</accession>
<organism evidence="10 11">
    <name type="scientific">Romboutsia weinsteinii</name>
    <dbReference type="NCBI Taxonomy" id="2020949"/>
    <lineage>
        <taxon>Bacteria</taxon>
        <taxon>Bacillati</taxon>
        <taxon>Bacillota</taxon>
        <taxon>Clostridia</taxon>
        <taxon>Peptostreptococcales</taxon>
        <taxon>Peptostreptococcaceae</taxon>
        <taxon>Romboutsia</taxon>
    </lineage>
</organism>
<dbReference type="FunFam" id="3.40.50.300:FF:000025">
    <property type="entry name" value="ATP-dependent Clp protease subunit"/>
    <property type="match status" value="1"/>
</dbReference>
<evidence type="ECO:0000256" key="7">
    <source>
        <dbReference type="SAM" id="Coils"/>
    </source>
</evidence>
<dbReference type="InterPro" id="IPR027417">
    <property type="entry name" value="P-loop_NTPase"/>
</dbReference>
<dbReference type="PROSITE" id="PS00870">
    <property type="entry name" value="CLPAB_1"/>
    <property type="match status" value="1"/>
</dbReference>
<dbReference type="AlphaFoldDB" id="A0A371IY90"/>
<dbReference type="InterPro" id="IPR050130">
    <property type="entry name" value="ClpA_ClpB"/>
</dbReference>
<evidence type="ECO:0000256" key="6">
    <source>
        <dbReference type="RuleBase" id="RU004432"/>
    </source>
</evidence>
<protein>
    <submittedName>
        <fullName evidence="10">ATP-dependent Clp protease ATP-binding subunit</fullName>
    </submittedName>
</protein>
<dbReference type="PANTHER" id="PTHR11638:SF18">
    <property type="entry name" value="HEAT SHOCK PROTEIN 104"/>
    <property type="match status" value="1"/>
</dbReference>
<reference evidence="10 11" key="1">
    <citation type="journal article" date="2017" name="Genome Announc.">
        <title>Draft Genome Sequence of Romboutsia weinsteinii sp. nov. Strain CCRI-19649(T) Isolated from Surface Water.</title>
        <authorList>
            <person name="Maheux A.F."/>
            <person name="Boudreau D.K."/>
            <person name="Berube E."/>
            <person name="Boissinot M."/>
            <person name="Cantin P."/>
            <person name="Raymond F."/>
            <person name="Corbeil J."/>
            <person name="Omar R.F."/>
            <person name="Bergeron M.G."/>
        </authorList>
    </citation>
    <scope>NUCLEOTIDE SEQUENCE [LARGE SCALE GENOMIC DNA]</scope>
    <source>
        <strain evidence="10 11">CCRI-19649</strain>
    </source>
</reference>
<dbReference type="InterPro" id="IPR019489">
    <property type="entry name" value="Clp_ATPase_C"/>
</dbReference>